<gene>
    <name evidence="1" type="ORF">HXX76_016012</name>
</gene>
<comment type="caution">
    <text evidence="1">The sequence shown here is derived from an EMBL/GenBank/DDBJ whole genome shotgun (WGS) entry which is preliminary data.</text>
</comment>
<protein>
    <submittedName>
        <fullName evidence="1">Uncharacterized protein</fullName>
    </submittedName>
</protein>
<dbReference type="EMBL" id="JAEHOC010000106">
    <property type="protein sequence ID" value="KAG2422442.1"/>
    <property type="molecule type" value="Genomic_DNA"/>
</dbReference>
<keyword evidence="2" id="KW-1185">Reference proteome</keyword>
<sequence>MFDDHGAGFAGHTWEFILGLSGMPSVLWQFLTDRKSRRTMLSWKDASEATLQPFTKRALEDVPIEVINSKSALLSPDQPTKELDWDNLHAALHKLPKGMPWAGPTNKGPGILLCGGALESWLRGKQANDIDLFIVMPGPIKPTKKTHQNMVNDVVLKTVHAIRAHQGSGCNIHVSKDKWHVVDIQAYCQGQPLVKYQIVTRVFASMAQVLEGFDIDSCRLGYNGTSVWAHQTALRAWKNGWNLFNACTLSNSALHRYSKKWLAGMGILFPGHSQEKLEHTIEFLATHDVRGCLPKKITELPLTIDGLLVFIKATGDDPSLLRSCMSDYDMEITNLPTTTSVRPCHSMVWDNKQVQLLEGPNLSPLFTCTHMYNNNDNNTECFRLHTSFGVCTDENGLFTGSFNPVNSNVYARLPWLVKYML</sequence>
<dbReference type="AlphaFoldDB" id="A0A835VMJ4"/>
<evidence type="ECO:0000313" key="2">
    <source>
        <dbReference type="Proteomes" id="UP000650467"/>
    </source>
</evidence>
<name>A0A835VMJ4_CHLIN</name>
<organism evidence="1 2">
    <name type="scientific">Chlamydomonas incerta</name>
    <dbReference type="NCBI Taxonomy" id="51695"/>
    <lineage>
        <taxon>Eukaryota</taxon>
        <taxon>Viridiplantae</taxon>
        <taxon>Chlorophyta</taxon>
        <taxon>core chlorophytes</taxon>
        <taxon>Chlorophyceae</taxon>
        <taxon>CS clade</taxon>
        <taxon>Chlamydomonadales</taxon>
        <taxon>Chlamydomonadaceae</taxon>
        <taxon>Chlamydomonas</taxon>
    </lineage>
</organism>
<proteinExistence type="predicted"/>
<evidence type="ECO:0000313" key="1">
    <source>
        <dbReference type="EMBL" id="KAG2422442.1"/>
    </source>
</evidence>
<accession>A0A835VMJ4</accession>
<reference evidence="1" key="1">
    <citation type="journal article" date="2020" name="bioRxiv">
        <title>Comparative genomics of Chlamydomonas.</title>
        <authorList>
            <person name="Craig R.J."/>
            <person name="Hasan A.R."/>
            <person name="Ness R.W."/>
            <person name="Keightley P.D."/>
        </authorList>
    </citation>
    <scope>NUCLEOTIDE SEQUENCE</scope>
    <source>
        <strain evidence="1">SAG 7.73</strain>
    </source>
</reference>
<dbReference type="OrthoDB" id="539213at2759"/>
<dbReference type="Proteomes" id="UP000650467">
    <property type="component" value="Unassembled WGS sequence"/>
</dbReference>